<evidence type="ECO:0000259" key="8">
    <source>
        <dbReference type="Pfam" id="PF02602"/>
    </source>
</evidence>
<dbReference type="InterPro" id="IPR003043">
    <property type="entry name" value="Uropor_MeTrfase_CS"/>
</dbReference>
<keyword evidence="5" id="KW-0627">Porphyrin biosynthesis</keyword>
<accession>A0A520XH71</accession>
<dbReference type="InterPro" id="IPR006366">
    <property type="entry name" value="CobA/CysG_C"/>
</dbReference>
<gene>
    <name evidence="9" type="primary">cobA</name>
    <name evidence="9" type="ORF">EVJ48_01140</name>
</gene>
<evidence type="ECO:0000259" key="7">
    <source>
        <dbReference type="Pfam" id="PF00590"/>
    </source>
</evidence>
<evidence type="ECO:0000256" key="6">
    <source>
        <dbReference type="RuleBase" id="RU003960"/>
    </source>
</evidence>
<dbReference type="Gene3D" id="3.30.950.10">
    <property type="entry name" value="Methyltransferase, Cobalt-precorrin-4 Transmethylase, Domain 2"/>
    <property type="match status" value="1"/>
</dbReference>
<dbReference type="FunFam" id="3.40.1010.10:FF:000001">
    <property type="entry name" value="Siroheme synthase"/>
    <property type="match status" value="1"/>
</dbReference>
<evidence type="ECO:0000256" key="3">
    <source>
        <dbReference type="ARBA" id="ARBA00022679"/>
    </source>
</evidence>
<dbReference type="InterPro" id="IPR003754">
    <property type="entry name" value="4pyrrol_synth_uPrphyn_synth"/>
</dbReference>
<dbReference type="CDD" id="cd11642">
    <property type="entry name" value="SUMT"/>
    <property type="match status" value="1"/>
</dbReference>
<feature type="domain" description="Tetrapyrrole biosynthesis uroporphyrinogen III synthase" evidence="8">
    <location>
        <begin position="274"/>
        <end position="524"/>
    </location>
</feature>
<evidence type="ECO:0000256" key="1">
    <source>
        <dbReference type="ARBA" id="ARBA00012162"/>
    </source>
</evidence>
<organism evidence="9 10">
    <name type="scientific">Candidatus Acidulodesulfobacterium acidiphilum</name>
    <dbReference type="NCBI Taxonomy" id="2597224"/>
    <lineage>
        <taxon>Bacteria</taxon>
        <taxon>Deltaproteobacteria</taxon>
        <taxon>Candidatus Acidulodesulfobacterales</taxon>
        <taxon>Candidatus Acidulodesulfobacterium</taxon>
    </lineage>
</organism>
<dbReference type="AlphaFoldDB" id="A0A520XH71"/>
<dbReference type="SUPFAM" id="SSF53790">
    <property type="entry name" value="Tetrapyrrole methylase"/>
    <property type="match status" value="1"/>
</dbReference>
<dbReference type="Gene3D" id="3.40.50.10090">
    <property type="match status" value="2"/>
</dbReference>
<reference evidence="9 10" key="1">
    <citation type="submission" date="2019-01" db="EMBL/GenBank/DDBJ databases">
        <title>Insights into ecological role of a new deltaproteobacterial order Candidatus Sinidesulfobacterales (Sva0485) by metagenomics and metatranscriptomics.</title>
        <authorList>
            <person name="Tan S."/>
            <person name="Liu J."/>
            <person name="Fang Y."/>
            <person name="Hedlund B."/>
            <person name="Lian Z.-H."/>
            <person name="Huang L.-Y."/>
            <person name="Li J.-T."/>
            <person name="Huang L.-N."/>
            <person name="Li W.-J."/>
            <person name="Jiang H.-C."/>
            <person name="Dong H.-L."/>
            <person name="Shu W.-S."/>
        </authorList>
    </citation>
    <scope>NUCLEOTIDE SEQUENCE [LARGE SCALE GENOMIC DNA]</scope>
    <source>
        <strain evidence="9">AP4</strain>
    </source>
</reference>
<evidence type="ECO:0000256" key="4">
    <source>
        <dbReference type="ARBA" id="ARBA00022691"/>
    </source>
</evidence>
<dbReference type="UniPathway" id="UPA00262">
    <property type="reaction ID" value="UER00211"/>
</dbReference>
<keyword evidence="2 6" id="KW-0489">Methyltransferase</keyword>
<dbReference type="EMBL" id="SHMQ01000001">
    <property type="protein sequence ID" value="RZV40553.1"/>
    <property type="molecule type" value="Genomic_DNA"/>
</dbReference>
<dbReference type="EC" id="2.1.1.107" evidence="1"/>
<dbReference type="GO" id="GO:0004851">
    <property type="term" value="F:uroporphyrin-III C-methyltransferase activity"/>
    <property type="evidence" value="ECO:0007669"/>
    <property type="project" value="UniProtKB-EC"/>
</dbReference>
<dbReference type="InterPro" id="IPR035996">
    <property type="entry name" value="4pyrrol_Methylase_sf"/>
</dbReference>
<proteinExistence type="inferred from homology"/>
<evidence type="ECO:0000256" key="5">
    <source>
        <dbReference type="ARBA" id="ARBA00023244"/>
    </source>
</evidence>
<keyword evidence="4" id="KW-0949">S-adenosyl-L-methionine</keyword>
<dbReference type="FunFam" id="3.30.950.10:FF:000001">
    <property type="entry name" value="Siroheme synthase"/>
    <property type="match status" value="1"/>
</dbReference>
<dbReference type="InterPro" id="IPR014777">
    <property type="entry name" value="4pyrrole_Mease_sub1"/>
</dbReference>
<dbReference type="SUPFAM" id="SSF69618">
    <property type="entry name" value="HemD-like"/>
    <property type="match status" value="1"/>
</dbReference>
<keyword evidence="3 6" id="KW-0808">Transferase</keyword>
<protein>
    <recommendedName>
        <fullName evidence="1">uroporphyrinogen-III C-methyltransferase</fullName>
        <ecNumber evidence="1">2.1.1.107</ecNumber>
    </recommendedName>
</protein>
<evidence type="ECO:0000256" key="2">
    <source>
        <dbReference type="ARBA" id="ARBA00022603"/>
    </source>
</evidence>
<dbReference type="PANTHER" id="PTHR45790:SF3">
    <property type="entry name" value="S-ADENOSYL-L-METHIONINE-DEPENDENT UROPORPHYRINOGEN III METHYLTRANSFERASE, CHLOROPLASTIC"/>
    <property type="match status" value="1"/>
</dbReference>
<dbReference type="InterPro" id="IPR036108">
    <property type="entry name" value="4pyrrol_syn_uPrphyn_synt_sf"/>
</dbReference>
<name>A0A520XH71_9DELT</name>
<dbReference type="GO" id="GO:0019354">
    <property type="term" value="P:siroheme biosynthetic process"/>
    <property type="evidence" value="ECO:0007669"/>
    <property type="project" value="UniProtKB-UniPathway"/>
</dbReference>
<dbReference type="InterPro" id="IPR000878">
    <property type="entry name" value="4pyrrol_Mease"/>
</dbReference>
<comment type="similarity">
    <text evidence="6">Belongs to the precorrin methyltransferase family.</text>
</comment>
<dbReference type="Gene3D" id="3.40.1010.10">
    <property type="entry name" value="Cobalt-precorrin-4 Transmethylase, Domain 1"/>
    <property type="match status" value="1"/>
</dbReference>
<sequence length="537" mass="58620">MKTKEVKKTGKVYLAGAGPGDPELLTLKTKRILCEADVIIYDSLISEEILSFAKEGCEIIYAGKRSSNHTLPQYSINELLAEKAKNNSVVLRLKGGDPYLFGRGGEEAERLFKDNIEFEVIPGISSSFAVPAYAGIPLTHRDYASTVAIVTGHEGEHKEKSTINWKGLAGADTIVILMGYKNLDSNTKNLIEAGKDKDTPCAVIQEGTTLNQKAAVGTLSTIAEEVEKKGLKSPMILIVGNVVKLRNTLNWFETRQLSGLSVIVTRGEGQSGTLSGKLKKLGAFVINLPLIKIMKESKNIDETKIDKVIGNIKQYDYLIFTSANAVSGFFGRFFSKGMDTRAFPGKKIISVGKVSSTELLKYGVIPDIIPSEPSQTGIIDVLKDVNIKDKKILFPQALKINKDLPEFLASKGAHVENLPVYETVVPEESKEAIKEVFVSLKKTGKNIGLPDNLDLKNILVTFTSYSTVENFANALKDIDENLLKKVVSSGVKFASIGNKTAEYALGFGIKSDIISKDVNIDSLIDGILGYYKKDKKN</sequence>
<dbReference type="InterPro" id="IPR014776">
    <property type="entry name" value="4pyrrole_Mease_sub2"/>
</dbReference>
<evidence type="ECO:0000313" key="9">
    <source>
        <dbReference type="EMBL" id="RZV40553.1"/>
    </source>
</evidence>
<dbReference type="Proteomes" id="UP000322454">
    <property type="component" value="Unassembled WGS sequence"/>
</dbReference>
<dbReference type="InterPro" id="IPR050161">
    <property type="entry name" value="Siro_Cobalamin_biosynth"/>
</dbReference>
<dbReference type="Pfam" id="PF00590">
    <property type="entry name" value="TP_methylase"/>
    <property type="match status" value="1"/>
</dbReference>
<dbReference type="GO" id="GO:0004852">
    <property type="term" value="F:uroporphyrinogen-III synthase activity"/>
    <property type="evidence" value="ECO:0007669"/>
    <property type="project" value="InterPro"/>
</dbReference>
<comment type="caution">
    <text evidence="9">The sequence shown here is derived from an EMBL/GenBank/DDBJ whole genome shotgun (WGS) entry which is preliminary data.</text>
</comment>
<feature type="domain" description="Tetrapyrrole methylase" evidence="7">
    <location>
        <begin position="11"/>
        <end position="222"/>
    </location>
</feature>
<dbReference type="Pfam" id="PF02602">
    <property type="entry name" value="HEM4"/>
    <property type="match status" value="1"/>
</dbReference>
<dbReference type="PANTHER" id="PTHR45790">
    <property type="entry name" value="SIROHEME SYNTHASE-RELATED"/>
    <property type="match status" value="1"/>
</dbReference>
<dbReference type="GO" id="GO:0032259">
    <property type="term" value="P:methylation"/>
    <property type="evidence" value="ECO:0007669"/>
    <property type="project" value="UniProtKB-KW"/>
</dbReference>
<evidence type="ECO:0000313" key="10">
    <source>
        <dbReference type="Proteomes" id="UP000322454"/>
    </source>
</evidence>
<dbReference type="NCBIfam" id="NF004790">
    <property type="entry name" value="PRK06136.1"/>
    <property type="match status" value="1"/>
</dbReference>
<dbReference type="PROSITE" id="PS00840">
    <property type="entry name" value="SUMT_2"/>
    <property type="match status" value="1"/>
</dbReference>
<dbReference type="NCBIfam" id="TIGR01469">
    <property type="entry name" value="cobA_cysG_Cterm"/>
    <property type="match status" value="1"/>
</dbReference>
<dbReference type="CDD" id="cd06578">
    <property type="entry name" value="HemD"/>
    <property type="match status" value="1"/>
</dbReference>